<dbReference type="WBParaSite" id="Hba_06008">
    <property type="protein sequence ID" value="Hba_06008"/>
    <property type="gene ID" value="Hba_06008"/>
</dbReference>
<keyword evidence="1" id="KW-0812">Transmembrane</keyword>
<evidence type="ECO:0000313" key="3">
    <source>
        <dbReference type="Proteomes" id="UP000095283"/>
    </source>
</evidence>
<dbReference type="InterPro" id="IPR036397">
    <property type="entry name" value="RNaseH_sf"/>
</dbReference>
<keyword evidence="1" id="KW-1133">Transmembrane helix</keyword>
<dbReference type="Gene3D" id="3.30.420.10">
    <property type="entry name" value="Ribonuclease H-like superfamily/Ribonuclease H"/>
    <property type="match status" value="1"/>
</dbReference>
<feature type="domain" description="Tc1-like transposase DDE" evidence="2">
    <location>
        <begin position="55"/>
        <end position="154"/>
    </location>
</feature>
<dbReference type="PANTHER" id="PTHR23022:SF135">
    <property type="entry name" value="SI:DKEY-77F5.3"/>
    <property type="match status" value="1"/>
</dbReference>
<keyword evidence="3" id="KW-1185">Reference proteome</keyword>
<proteinExistence type="predicted"/>
<protein>
    <submittedName>
        <fullName evidence="4">DDE_3 domain-containing protein</fullName>
    </submittedName>
</protein>
<dbReference type="GO" id="GO:0003676">
    <property type="term" value="F:nucleic acid binding"/>
    <property type="evidence" value="ECO:0007669"/>
    <property type="project" value="InterPro"/>
</dbReference>
<name>A0A1I7WLJ2_HETBA</name>
<accession>A0A1I7WLJ2</accession>
<keyword evidence="1" id="KW-0472">Membrane</keyword>
<evidence type="ECO:0000259" key="2">
    <source>
        <dbReference type="Pfam" id="PF13358"/>
    </source>
</evidence>
<dbReference type="Proteomes" id="UP000095283">
    <property type="component" value="Unplaced"/>
</dbReference>
<evidence type="ECO:0000256" key="1">
    <source>
        <dbReference type="SAM" id="Phobius"/>
    </source>
</evidence>
<reference evidence="4" key="1">
    <citation type="submission" date="2016-11" db="UniProtKB">
        <authorList>
            <consortium name="WormBaseParasite"/>
        </authorList>
    </citation>
    <scope>IDENTIFICATION</scope>
</reference>
<evidence type="ECO:0000313" key="4">
    <source>
        <dbReference type="WBParaSite" id="Hba_06008"/>
    </source>
</evidence>
<dbReference type="PANTHER" id="PTHR23022">
    <property type="entry name" value="TRANSPOSABLE ELEMENT-RELATED"/>
    <property type="match status" value="1"/>
</dbReference>
<organism evidence="3 4">
    <name type="scientific">Heterorhabditis bacteriophora</name>
    <name type="common">Entomopathogenic nematode worm</name>
    <dbReference type="NCBI Taxonomy" id="37862"/>
    <lineage>
        <taxon>Eukaryota</taxon>
        <taxon>Metazoa</taxon>
        <taxon>Ecdysozoa</taxon>
        <taxon>Nematoda</taxon>
        <taxon>Chromadorea</taxon>
        <taxon>Rhabditida</taxon>
        <taxon>Rhabditina</taxon>
        <taxon>Rhabditomorpha</taxon>
        <taxon>Strongyloidea</taxon>
        <taxon>Heterorhabditidae</taxon>
        <taxon>Heterorhabditis</taxon>
    </lineage>
</organism>
<dbReference type="InterPro" id="IPR038717">
    <property type="entry name" value="Tc1-like_DDE_dom"/>
</dbReference>
<feature type="transmembrane region" description="Helical" evidence="1">
    <location>
        <begin position="6"/>
        <end position="29"/>
    </location>
</feature>
<dbReference type="AlphaFoldDB" id="A0A1I7WLJ2"/>
<dbReference type="InterPro" id="IPR052338">
    <property type="entry name" value="Transposase_5"/>
</dbReference>
<dbReference type="Pfam" id="PF13358">
    <property type="entry name" value="DDE_3"/>
    <property type="match status" value="1"/>
</dbReference>
<sequence length="168" mass="19563">MCIYIYIYIYHYLFLKMSIFDTSFFLLLIKVLRPQKLLATFVLVEARAKHPAKIHVWGGISVRSATTLVIFPGKSRLDSEKYCQIVREVYLPFNNLAYNGFASLVQDNAPSHQSAYTKRIFEGNSIACLPWPAKSQDLNPVELVWDSMKNHITRYINYLLLFVHNYSF</sequence>